<dbReference type="STRING" id="455.Ljam_2017"/>
<evidence type="ECO:0000256" key="3">
    <source>
        <dbReference type="ARBA" id="ARBA00023163"/>
    </source>
</evidence>
<dbReference type="InterPro" id="IPR001845">
    <property type="entry name" value="HTH_ArsR_DNA-bd_dom"/>
</dbReference>
<dbReference type="GO" id="GO:0003677">
    <property type="term" value="F:DNA binding"/>
    <property type="evidence" value="ECO:0007669"/>
    <property type="project" value="UniProtKB-KW"/>
</dbReference>
<protein>
    <submittedName>
        <fullName evidence="5 6">Transcriptional regulator</fullName>
    </submittedName>
</protein>
<dbReference type="RefSeq" id="WP_058449907.1">
    <property type="nucleotide sequence ID" value="NZ_CAAAJF010000002.1"/>
</dbReference>
<dbReference type="OrthoDB" id="9793058at2"/>
<dbReference type="EMBL" id="LYOZ01000017">
    <property type="protein sequence ID" value="OCH98058.1"/>
    <property type="molecule type" value="Genomic_DNA"/>
</dbReference>
<name>A0A0W0UIU2_9GAMM</name>
<dbReference type="PANTHER" id="PTHR33154">
    <property type="entry name" value="TRANSCRIPTIONAL REGULATOR, ARSR FAMILY"/>
    <property type="match status" value="1"/>
</dbReference>
<dbReference type="PROSITE" id="PS50987">
    <property type="entry name" value="HTH_ARSR_2"/>
    <property type="match status" value="1"/>
</dbReference>
<keyword evidence="3" id="KW-0804">Transcription</keyword>
<gene>
    <name evidence="6" type="ORF">A8135_12910</name>
    <name evidence="5" type="ORF">Ljam_2017</name>
</gene>
<organism evidence="5 7">
    <name type="scientific">Legionella jamestowniensis</name>
    <dbReference type="NCBI Taxonomy" id="455"/>
    <lineage>
        <taxon>Bacteria</taxon>
        <taxon>Pseudomonadati</taxon>
        <taxon>Pseudomonadota</taxon>
        <taxon>Gammaproteobacteria</taxon>
        <taxon>Legionellales</taxon>
        <taxon>Legionellaceae</taxon>
        <taxon>Legionella</taxon>
    </lineage>
</organism>
<dbReference type="InterPro" id="IPR051081">
    <property type="entry name" value="HTH_MetalResp_TranReg"/>
</dbReference>
<dbReference type="PATRIC" id="fig|455.5.peg.2126"/>
<proteinExistence type="predicted"/>
<dbReference type="InterPro" id="IPR036388">
    <property type="entry name" value="WH-like_DNA-bd_sf"/>
</dbReference>
<dbReference type="Proteomes" id="UP000093336">
    <property type="component" value="Unassembled WGS sequence"/>
</dbReference>
<evidence type="ECO:0000313" key="7">
    <source>
        <dbReference type="Proteomes" id="UP000054715"/>
    </source>
</evidence>
<comment type="caution">
    <text evidence="5">The sequence shown here is derived from an EMBL/GenBank/DDBJ whole genome shotgun (WGS) entry which is preliminary data.</text>
</comment>
<evidence type="ECO:0000259" key="4">
    <source>
        <dbReference type="PROSITE" id="PS50987"/>
    </source>
</evidence>
<dbReference type="InterPro" id="IPR036390">
    <property type="entry name" value="WH_DNA-bd_sf"/>
</dbReference>
<dbReference type="InterPro" id="IPR011991">
    <property type="entry name" value="ArsR-like_HTH"/>
</dbReference>
<sequence length="99" mass="11393">MNILLVIKALSNENRLKILEWLKEPAKYFTSSHCDVSTEGVCVGLIEQKIGLSQSTVSQYLLQLHQAGLILMERRGQWTYCKLNKPFISEFLIQLQKIL</sequence>
<reference evidence="5 7" key="1">
    <citation type="submission" date="2015-11" db="EMBL/GenBank/DDBJ databases">
        <title>Genomic analysis of 38 Legionella species identifies large and diverse effector repertoires.</title>
        <authorList>
            <person name="Burstein D."/>
            <person name="Amaro F."/>
            <person name="Zusman T."/>
            <person name="Lifshitz Z."/>
            <person name="Cohen O."/>
            <person name="Gilbert J.A."/>
            <person name="Pupko T."/>
            <person name="Shuman H.A."/>
            <person name="Segal G."/>
        </authorList>
    </citation>
    <scope>NUCLEOTIDE SEQUENCE [LARGE SCALE GENOMIC DNA]</scope>
    <source>
        <strain evidence="5 7">JA-26-G1-E2</strain>
    </source>
</reference>
<dbReference type="SUPFAM" id="SSF46785">
    <property type="entry name" value="Winged helix' DNA-binding domain"/>
    <property type="match status" value="1"/>
</dbReference>
<keyword evidence="1" id="KW-0805">Transcription regulation</keyword>
<dbReference type="Gene3D" id="1.10.10.10">
    <property type="entry name" value="Winged helix-like DNA-binding domain superfamily/Winged helix DNA-binding domain"/>
    <property type="match status" value="1"/>
</dbReference>
<dbReference type="Proteomes" id="UP000054715">
    <property type="component" value="Unassembled WGS sequence"/>
</dbReference>
<reference evidence="6 8" key="2">
    <citation type="submission" date="2016-05" db="EMBL/GenBank/DDBJ databases">
        <authorList>
            <person name="Prochazka B."/>
            <person name="Indra A."/>
            <person name="Hasenberger P."/>
            <person name="Blaschitz M."/>
            <person name="Wagner L."/>
            <person name="Wewalka G."/>
            <person name="Sorschag S."/>
            <person name="Schmid D."/>
            <person name="Ruppitsch W."/>
        </authorList>
    </citation>
    <scope>NUCLEOTIDE SEQUENCE [LARGE SCALE GENOMIC DNA]</scope>
    <source>
        <strain evidence="6 8">974010_12</strain>
    </source>
</reference>
<evidence type="ECO:0000313" key="5">
    <source>
        <dbReference type="EMBL" id="KTD07822.1"/>
    </source>
</evidence>
<evidence type="ECO:0000313" key="6">
    <source>
        <dbReference type="EMBL" id="OCH98058.1"/>
    </source>
</evidence>
<evidence type="ECO:0000256" key="1">
    <source>
        <dbReference type="ARBA" id="ARBA00023015"/>
    </source>
</evidence>
<evidence type="ECO:0000256" key="2">
    <source>
        <dbReference type="ARBA" id="ARBA00023125"/>
    </source>
</evidence>
<dbReference type="SMART" id="SM00418">
    <property type="entry name" value="HTH_ARSR"/>
    <property type="match status" value="1"/>
</dbReference>
<dbReference type="NCBIfam" id="NF033788">
    <property type="entry name" value="HTH_metalloreg"/>
    <property type="match status" value="1"/>
</dbReference>
<feature type="domain" description="HTH arsR-type" evidence="4">
    <location>
        <begin position="1"/>
        <end position="99"/>
    </location>
</feature>
<evidence type="ECO:0000313" key="8">
    <source>
        <dbReference type="Proteomes" id="UP000093336"/>
    </source>
</evidence>
<accession>A0A0W0UIU2</accession>
<dbReference type="EMBL" id="LNYG01000013">
    <property type="protein sequence ID" value="KTD07822.1"/>
    <property type="molecule type" value="Genomic_DNA"/>
</dbReference>
<keyword evidence="8" id="KW-1185">Reference proteome</keyword>
<dbReference type="GO" id="GO:0003700">
    <property type="term" value="F:DNA-binding transcription factor activity"/>
    <property type="evidence" value="ECO:0007669"/>
    <property type="project" value="InterPro"/>
</dbReference>
<dbReference type="CDD" id="cd00090">
    <property type="entry name" value="HTH_ARSR"/>
    <property type="match status" value="1"/>
</dbReference>
<dbReference type="PANTHER" id="PTHR33154:SF33">
    <property type="entry name" value="TRANSCRIPTIONAL REPRESSOR SDPR"/>
    <property type="match status" value="1"/>
</dbReference>
<dbReference type="AlphaFoldDB" id="A0A0W0UIU2"/>
<keyword evidence="2" id="KW-0238">DNA-binding</keyword>
<dbReference type="Pfam" id="PF01022">
    <property type="entry name" value="HTH_5"/>
    <property type="match status" value="1"/>
</dbReference>